<evidence type="ECO:0000313" key="2">
    <source>
        <dbReference type="Proteomes" id="UP001060085"/>
    </source>
</evidence>
<reference evidence="2" key="1">
    <citation type="journal article" date="2023" name="Nat. Plants">
        <title>Single-cell RNA sequencing provides a high-resolution roadmap for understanding the multicellular compartmentation of specialized metabolism.</title>
        <authorList>
            <person name="Sun S."/>
            <person name="Shen X."/>
            <person name="Li Y."/>
            <person name="Li Y."/>
            <person name="Wang S."/>
            <person name="Li R."/>
            <person name="Zhang H."/>
            <person name="Shen G."/>
            <person name="Guo B."/>
            <person name="Wei J."/>
            <person name="Xu J."/>
            <person name="St-Pierre B."/>
            <person name="Chen S."/>
            <person name="Sun C."/>
        </authorList>
    </citation>
    <scope>NUCLEOTIDE SEQUENCE [LARGE SCALE GENOMIC DNA]</scope>
</reference>
<dbReference type="Proteomes" id="UP001060085">
    <property type="component" value="Linkage Group LG03"/>
</dbReference>
<gene>
    <name evidence="1" type="ORF">M9H77_13153</name>
</gene>
<proteinExistence type="predicted"/>
<protein>
    <submittedName>
        <fullName evidence="1">Uncharacterized protein</fullName>
    </submittedName>
</protein>
<name>A0ACC0BJL2_CATRO</name>
<accession>A0ACC0BJL2</accession>
<comment type="caution">
    <text evidence="1">The sequence shown here is derived from an EMBL/GenBank/DDBJ whole genome shotgun (WGS) entry which is preliminary data.</text>
</comment>
<evidence type="ECO:0000313" key="1">
    <source>
        <dbReference type="EMBL" id="KAI5672789.1"/>
    </source>
</evidence>
<sequence length="323" mass="36208">MVRSGGHRGDDDLSPVTDRIGLRGRYSTSNIPSTPIPFATSFHYDTGAPGSSTQPPYVPIRSRPPFPSYLPHTPMPYDVYGSSQSPSYPTPTLYDPYVHAPSIRPHIPYRFKAWEPLNEFNVPPDSSYNTHDYTATDFGVSSSEPFIGRDSGEPDKVRSLHIGGEDDERVHDDGDDDDDDSNDPGDEEQPVPLAPVAPASSSGGRPRHGKGKGLTKQFHVGYEGLLGVLRRLPIFTRNLVRPDVLIQRSWLGAVRQFEWRQCIPAHLIRPMEPRRPANNRMYVVTNIFVEALWLEAPSHLLIETWTRVLAILIPLCLHQLSWT</sequence>
<keyword evidence="2" id="KW-1185">Reference proteome</keyword>
<dbReference type="EMBL" id="CM044703">
    <property type="protein sequence ID" value="KAI5672789.1"/>
    <property type="molecule type" value="Genomic_DNA"/>
</dbReference>
<organism evidence="1 2">
    <name type="scientific">Catharanthus roseus</name>
    <name type="common">Madagascar periwinkle</name>
    <name type="synonym">Vinca rosea</name>
    <dbReference type="NCBI Taxonomy" id="4058"/>
    <lineage>
        <taxon>Eukaryota</taxon>
        <taxon>Viridiplantae</taxon>
        <taxon>Streptophyta</taxon>
        <taxon>Embryophyta</taxon>
        <taxon>Tracheophyta</taxon>
        <taxon>Spermatophyta</taxon>
        <taxon>Magnoliopsida</taxon>
        <taxon>eudicotyledons</taxon>
        <taxon>Gunneridae</taxon>
        <taxon>Pentapetalae</taxon>
        <taxon>asterids</taxon>
        <taxon>lamiids</taxon>
        <taxon>Gentianales</taxon>
        <taxon>Apocynaceae</taxon>
        <taxon>Rauvolfioideae</taxon>
        <taxon>Vinceae</taxon>
        <taxon>Catharanthinae</taxon>
        <taxon>Catharanthus</taxon>
    </lineage>
</organism>